<dbReference type="Proteomes" id="UP000518266">
    <property type="component" value="Unassembled WGS sequence"/>
</dbReference>
<protein>
    <submittedName>
        <fullName evidence="1">Uncharacterized protein</fullName>
    </submittedName>
</protein>
<dbReference type="EMBL" id="JAAKFY010000026">
    <property type="protein sequence ID" value="KAF3833534.1"/>
    <property type="molecule type" value="Genomic_DNA"/>
</dbReference>
<organism evidence="1 2">
    <name type="scientific">Dissostichus mawsoni</name>
    <name type="common">Antarctic cod</name>
    <dbReference type="NCBI Taxonomy" id="36200"/>
    <lineage>
        <taxon>Eukaryota</taxon>
        <taxon>Metazoa</taxon>
        <taxon>Chordata</taxon>
        <taxon>Craniata</taxon>
        <taxon>Vertebrata</taxon>
        <taxon>Euteleostomi</taxon>
        <taxon>Actinopterygii</taxon>
        <taxon>Neopterygii</taxon>
        <taxon>Teleostei</taxon>
        <taxon>Neoteleostei</taxon>
        <taxon>Acanthomorphata</taxon>
        <taxon>Eupercaria</taxon>
        <taxon>Perciformes</taxon>
        <taxon>Notothenioidei</taxon>
        <taxon>Nototheniidae</taxon>
        <taxon>Dissostichus</taxon>
    </lineage>
</organism>
<sequence length="79" mass="9101">MDLWQTRYSPHVKTLHTKLLQLFVGTQGLQVCVADEGSAEPGMKPMVSDSFPLESFRLLLLDSWYYTPGTRLLVLHSWY</sequence>
<comment type="caution">
    <text evidence="1">The sequence shown here is derived from an EMBL/GenBank/DDBJ whole genome shotgun (WGS) entry which is preliminary data.</text>
</comment>
<evidence type="ECO:0000313" key="2">
    <source>
        <dbReference type="Proteomes" id="UP000518266"/>
    </source>
</evidence>
<dbReference type="AlphaFoldDB" id="A0A7J5X952"/>
<reference evidence="1 2" key="1">
    <citation type="submission" date="2020-03" db="EMBL/GenBank/DDBJ databases">
        <title>Dissostichus mawsoni Genome sequencing and assembly.</title>
        <authorList>
            <person name="Park H."/>
        </authorList>
    </citation>
    <scope>NUCLEOTIDE SEQUENCE [LARGE SCALE GENOMIC DNA]</scope>
    <source>
        <strain evidence="1">DM0001</strain>
        <tissue evidence="1">Muscle</tissue>
    </source>
</reference>
<evidence type="ECO:0000313" key="1">
    <source>
        <dbReference type="EMBL" id="KAF3833534.1"/>
    </source>
</evidence>
<proteinExistence type="predicted"/>
<gene>
    <name evidence="1" type="ORF">F7725_024738</name>
</gene>
<keyword evidence="2" id="KW-1185">Reference proteome</keyword>
<name>A0A7J5X952_DISMA</name>
<accession>A0A7J5X952</accession>